<feature type="domain" description="DnaJ homologue subfamily C member 28 conserved" evidence="2">
    <location>
        <begin position="29"/>
        <end position="92"/>
    </location>
</feature>
<dbReference type="Proteomes" id="UP000198728">
    <property type="component" value="Unassembled WGS sequence"/>
</dbReference>
<dbReference type="InterPro" id="IPR018961">
    <property type="entry name" value="DnaJ_homolog_subfam-C_membr-28"/>
</dbReference>
<evidence type="ECO:0000256" key="1">
    <source>
        <dbReference type="SAM" id="MobiDB-lite"/>
    </source>
</evidence>
<evidence type="ECO:0000313" key="4">
    <source>
        <dbReference type="Proteomes" id="UP000198728"/>
    </source>
</evidence>
<dbReference type="Pfam" id="PF09350">
    <property type="entry name" value="DJC28_CD"/>
    <property type="match status" value="1"/>
</dbReference>
<dbReference type="EMBL" id="FOLG01000012">
    <property type="protein sequence ID" value="SFC95812.1"/>
    <property type="molecule type" value="Genomic_DNA"/>
</dbReference>
<protein>
    <recommendedName>
        <fullName evidence="2">DnaJ homologue subfamily C member 28 conserved domain-containing protein</fullName>
    </recommendedName>
</protein>
<dbReference type="STRING" id="441112.SAMN04488094_11222"/>
<keyword evidence="4" id="KW-1185">Reference proteome</keyword>
<dbReference type="AlphaFoldDB" id="A0A1I1NEX5"/>
<dbReference type="OrthoDB" id="9798476at2"/>
<name>A0A1I1NEX5_9RHOB</name>
<proteinExistence type="predicted"/>
<sequence length="125" mass="13890">MVPLRERGRTGLSCRNRKGTVMSHPLNLMIEHMLRQKESEGEFDNLPGSGRPIEGLSDGATSVHDRVLRESGAKPVPVLLNIEIAAIRDRLAAASDPQERKALMKELADKQTRLAIEIEAYGKYD</sequence>
<evidence type="ECO:0000259" key="2">
    <source>
        <dbReference type="Pfam" id="PF09350"/>
    </source>
</evidence>
<accession>A0A1I1NEX5</accession>
<organism evidence="3 4">
    <name type="scientific">Tropicimonas isoalkanivorans</name>
    <dbReference type="NCBI Taxonomy" id="441112"/>
    <lineage>
        <taxon>Bacteria</taxon>
        <taxon>Pseudomonadati</taxon>
        <taxon>Pseudomonadota</taxon>
        <taxon>Alphaproteobacteria</taxon>
        <taxon>Rhodobacterales</taxon>
        <taxon>Roseobacteraceae</taxon>
        <taxon>Tropicimonas</taxon>
    </lineage>
</organism>
<evidence type="ECO:0000313" key="3">
    <source>
        <dbReference type="EMBL" id="SFC95812.1"/>
    </source>
</evidence>
<gene>
    <name evidence="3" type="ORF">SAMN04488094_11222</name>
</gene>
<feature type="region of interest" description="Disordered" evidence="1">
    <location>
        <begin position="39"/>
        <end position="58"/>
    </location>
</feature>
<reference evidence="3 4" key="1">
    <citation type="submission" date="2016-10" db="EMBL/GenBank/DDBJ databases">
        <authorList>
            <person name="de Groot N.N."/>
        </authorList>
    </citation>
    <scope>NUCLEOTIDE SEQUENCE [LARGE SCALE GENOMIC DNA]</scope>
    <source>
        <strain evidence="3 4">DSM 19548</strain>
    </source>
</reference>